<name>A0A561TRL2_9ACTN</name>
<sequence>MATRLISAAKRSTDKQRLSTLPQLEKASRLVARAAAVFIEELELIEQSGCDVDVAALWAALEEVAPRAALSSAAATVVSLVPEDDDTAEAALRGAHGITSGPLFRHITRGGTIRPRSVPRGDFLSPDAIKTDADRVTDRWVSRVVAAGANSPRPPPNHLTVIRGGRLSTRGCTHQAMPLQTMVNLVHSAGSSASRPRSVGASSLYLPLKVILL</sequence>
<reference evidence="1 2" key="1">
    <citation type="submission" date="2019-06" db="EMBL/GenBank/DDBJ databases">
        <title>Sequencing the genomes of 1000 actinobacteria strains.</title>
        <authorList>
            <person name="Klenk H.-P."/>
        </authorList>
    </citation>
    <scope>NUCLEOTIDE SEQUENCE [LARGE SCALE GENOMIC DNA]</scope>
    <source>
        <strain evidence="1 2">DSM 41695</strain>
    </source>
</reference>
<dbReference type="EMBL" id="VIWV01000001">
    <property type="protein sequence ID" value="TWF89745.1"/>
    <property type="molecule type" value="Genomic_DNA"/>
</dbReference>
<comment type="caution">
    <text evidence="1">The sequence shown here is derived from an EMBL/GenBank/DDBJ whole genome shotgun (WGS) entry which is preliminary data.</text>
</comment>
<dbReference type="AlphaFoldDB" id="A0A561TRL2"/>
<gene>
    <name evidence="1" type="ORF">FHX78_116788</name>
</gene>
<dbReference type="Proteomes" id="UP000316603">
    <property type="component" value="Unassembled WGS sequence"/>
</dbReference>
<evidence type="ECO:0000313" key="2">
    <source>
        <dbReference type="Proteomes" id="UP000316603"/>
    </source>
</evidence>
<evidence type="ECO:0000313" key="1">
    <source>
        <dbReference type="EMBL" id="TWF89745.1"/>
    </source>
</evidence>
<keyword evidence="2" id="KW-1185">Reference proteome</keyword>
<proteinExistence type="predicted"/>
<accession>A0A561TRL2</accession>
<protein>
    <submittedName>
        <fullName evidence="1">Uncharacterized protein</fullName>
    </submittedName>
</protein>
<organism evidence="1 2">
    <name type="scientific">Streptomyces capillispiralis</name>
    <dbReference type="NCBI Taxonomy" id="68182"/>
    <lineage>
        <taxon>Bacteria</taxon>
        <taxon>Bacillati</taxon>
        <taxon>Actinomycetota</taxon>
        <taxon>Actinomycetes</taxon>
        <taxon>Kitasatosporales</taxon>
        <taxon>Streptomycetaceae</taxon>
        <taxon>Streptomyces</taxon>
    </lineage>
</organism>